<dbReference type="InterPro" id="IPR036388">
    <property type="entry name" value="WH-like_DNA-bd_sf"/>
</dbReference>
<dbReference type="PANTHER" id="PTHR43537">
    <property type="entry name" value="TRANSCRIPTIONAL REGULATOR, GNTR FAMILY"/>
    <property type="match status" value="1"/>
</dbReference>
<dbReference type="InterPro" id="IPR000524">
    <property type="entry name" value="Tscrpt_reg_HTH_GntR"/>
</dbReference>
<dbReference type="SUPFAM" id="SSF46785">
    <property type="entry name" value="Winged helix' DNA-binding domain"/>
    <property type="match status" value="1"/>
</dbReference>
<proteinExistence type="predicted"/>
<dbReference type="Proteomes" id="UP000552045">
    <property type="component" value="Unassembled WGS sequence"/>
</dbReference>
<dbReference type="Pfam" id="PF00392">
    <property type="entry name" value="GntR"/>
    <property type="match status" value="1"/>
</dbReference>
<comment type="caution">
    <text evidence="5">The sequence shown here is derived from an EMBL/GenBank/DDBJ whole genome shotgun (WGS) entry which is preliminary data.</text>
</comment>
<keyword evidence="6" id="KW-1185">Reference proteome</keyword>
<dbReference type="Gene3D" id="1.20.120.530">
    <property type="entry name" value="GntR ligand-binding domain-like"/>
    <property type="match status" value="1"/>
</dbReference>
<accession>A0A7Y9EU44</accession>
<name>A0A7Y9EU44_9MICO</name>
<evidence type="ECO:0000256" key="1">
    <source>
        <dbReference type="ARBA" id="ARBA00023015"/>
    </source>
</evidence>
<dbReference type="AlphaFoldDB" id="A0A7Y9EU44"/>
<dbReference type="CDD" id="cd07377">
    <property type="entry name" value="WHTH_GntR"/>
    <property type="match status" value="1"/>
</dbReference>
<dbReference type="Gene3D" id="1.10.10.10">
    <property type="entry name" value="Winged helix-like DNA-binding domain superfamily/Winged helix DNA-binding domain"/>
    <property type="match status" value="1"/>
</dbReference>
<dbReference type="PANTHER" id="PTHR43537:SF49">
    <property type="entry name" value="TRANSCRIPTIONAL REGULATORY PROTEIN"/>
    <property type="match status" value="1"/>
</dbReference>
<keyword evidence="3" id="KW-0804">Transcription</keyword>
<dbReference type="EMBL" id="JACCBH010000001">
    <property type="protein sequence ID" value="NYD53958.1"/>
    <property type="molecule type" value="Genomic_DNA"/>
</dbReference>
<dbReference type="InterPro" id="IPR036390">
    <property type="entry name" value="WH_DNA-bd_sf"/>
</dbReference>
<dbReference type="InterPro" id="IPR011711">
    <property type="entry name" value="GntR_C"/>
</dbReference>
<keyword evidence="2 5" id="KW-0238">DNA-binding</keyword>
<dbReference type="SMART" id="SM00345">
    <property type="entry name" value="HTH_GNTR"/>
    <property type="match status" value="1"/>
</dbReference>
<organism evidence="5 6">
    <name type="scientific">Microbacterium pseudoresistens</name>
    <dbReference type="NCBI Taxonomy" id="640634"/>
    <lineage>
        <taxon>Bacteria</taxon>
        <taxon>Bacillati</taxon>
        <taxon>Actinomycetota</taxon>
        <taxon>Actinomycetes</taxon>
        <taxon>Micrococcales</taxon>
        <taxon>Microbacteriaceae</taxon>
        <taxon>Microbacterium</taxon>
    </lineage>
</organism>
<dbReference type="RefSeq" id="WP_179431897.1">
    <property type="nucleotide sequence ID" value="NZ_BAABLC010000001.1"/>
</dbReference>
<evidence type="ECO:0000313" key="6">
    <source>
        <dbReference type="Proteomes" id="UP000552045"/>
    </source>
</evidence>
<keyword evidence="1" id="KW-0805">Transcription regulation</keyword>
<dbReference type="GO" id="GO:0003700">
    <property type="term" value="F:DNA-binding transcription factor activity"/>
    <property type="evidence" value="ECO:0007669"/>
    <property type="project" value="InterPro"/>
</dbReference>
<feature type="domain" description="HTH gntR-type" evidence="4">
    <location>
        <begin position="15"/>
        <end position="82"/>
    </location>
</feature>
<evidence type="ECO:0000313" key="5">
    <source>
        <dbReference type="EMBL" id="NYD53958.1"/>
    </source>
</evidence>
<dbReference type="GO" id="GO:0003677">
    <property type="term" value="F:DNA binding"/>
    <property type="evidence" value="ECO:0007669"/>
    <property type="project" value="UniProtKB-KW"/>
</dbReference>
<gene>
    <name evidence="5" type="ORF">BKA02_001013</name>
</gene>
<dbReference type="PRINTS" id="PR00035">
    <property type="entry name" value="HTHGNTR"/>
</dbReference>
<evidence type="ECO:0000256" key="3">
    <source>
        <dbReference type="ARBA" id="ARBA00023163"/>
    </source>
</evidence>
<dbReference type="Pfam" id="PF07729">
    <property type="entry name" value="FCD"/>
    <property type="match status" value="1"/>
</dbReference>
<dbReference type="InterPro" id="IPR008920">
    <property type="entry name" value="TF_FadR/GntR_C"/>
</dbReference>
<dbReference type="PROSITE" id="PS50949">
    <property type="entry name" value="HTH_GNTR"/>
    <property type="match status" value="1"/>
</dbReference>
<sequence length="213" mass="23933">MPVPEPDSPLVGETKTLTDAVFDRLSSAIIDGSLAPGEILRDQDIARQFGVSRTPVREALHRLTAMSLVETVANRYTRVTEVDEKTIADTMEYTGHQAGIAMRMAIPRLSDEEISEAVARMDDLIRANLEDDADAVYRAARALVLFVTQRTGNRVFEAAMRDTALVVARNLRTVRPELGTRDERDRWYQMMRQAIVDRDAVKAEFAFRSQHGL</sequence>
<evidence type="ECO:0000256" key="2">
    <source>
        <dbReference type="ARBA" id="ARBA00023125"/>
    </source>
</evidence>
<protein>
    <submittedName>
        <fullName evidence="5">DNA-binding GntR family transcriptional regulator</fullName>
    </submittedName>
</protein>
<dbReference type="SUPFAM" id="SSF48008">
    <property type="entry name" value="GntR ligand-binding domain-like"/>
    <property type="match status" value="1"/>
</dbReference>
<reference evidence="5 6" key="1">
    <citation type="submission" date="2020-07" db="EMBL/GenBank/DDBJ databases">
        <title>Sequencing the genomes of 1000 actinobacteria strains.</title>
        <authorList>
            <person name="Klenk H.-P."/>
        </authorList>
    </citation>
    <scope>NUCLEOTIDE SEQUENCE [LARGE SCALE GENOMIC DNA]</scope>
    <source>
        <strain evidence="5 6">DSM 22185</strain>
    </source>
</reference>
<evidence type="ECO:0000259" key="4">
    <source>
        <dbReference type="PROSITE" id="PS50949"/>
    </source>
</evidence>